<evidence type="ECO:0000256" key="1">
    <source>
        <dbReference type="SAM" id="MobiDB-lite"/>
    </source>
</evidence>
<dbReference type="OrthoDB" id="4222117at2759"/>
<dbReference type="EMBL" id="CP055900">
    <property type="protein sequence ID" value="QKX58585.1"/>
    <property type="molecule type" value="Genomic_DNA"/>
</dbReference>
<evidence type="ECO:0000313" key="3">
    <source>
        <dbReference type="Proteomes" id="UP000509510"/>
    </source>
</evidence>
<feature type="compositionally biased region" description="Polar residues" evidence="1">
    <location>
        <begin position="197"/>
        <end position="206"/>
    </location>
</feature>
<dbReference type="GeneID" id="55993207"/>
<dbReference type="KEGG" id="trg:TRUGW13939_05710"/>
<feature type="region of interest" description="Disordered" evidence="1">
    <location>
        <begin position="185"/>
        <end position="206"/>
    </location>
</feature>
<keyword evidence="3" id="KW-1185">Reference proteome</keyword>
<sequence length="520" mass="58230">MSTKERLLRLTLAHYRKDGCSERDCHFFGTIAHAKEVATLHSSKGLVLYHQVFSTKDTRGALERFKGELGAEWSIEDHDFTVELYVRDLETLRAIAYDPVRQTFPEKEAPYLSERHVVASLAWVEVFVQEGRVVGLGEDGVSAYKPSFEEFVAPDGPLTVCTWTPSTRRQSEQPNLQESSIATLASNDDGNGIESMTPLNTSFPPSQTEFDFSALSTCPLSDNPTTDTWSGPTFVDLVSGFSSTSNASPTADPYLQSGNAASTWQYRFNQEWAMLSAEQQLPPDDGMVRTCPGTPKPQDTQNLRLSTIRGLSDLNVEMFTLSSTIPKPPTSISQPNSWKNKDFAIDKTFQLSQRLIEVLDKLYPRNSESNSYNMTPPQEDALPALAPNDSPSFDQSSFLLVLSCYQRLIETYHDIFGNMQACLDRSMITAREDYVQMPDMKIGSFSVPDSSALQITMILQLSRHLLRRMGTIIKSLKTNYNGTDTNDLMTLTFKAVNTRQDELIETINKLRNSLLSLDIL</sequence>
<name>A0A7H8QYP9_TALRU</name>
<dbReference type="RefSeq" id="XP_035344763.1">
    <property type="nucleotide sequence ID" value="XM_035488870.1"/>
</dbReference>
<reference evidence="3" key="1">
    <citation type="submission" date="2020-06" db="EMBL/GenBank/DDBJ databases">
        <title>A chromosome-scale genome assembly of Talaromyces rugulosus W13939.</title>
        <authorList>
            <person name="Wang B."/>
            <person name="Guo L."/>
            <person name="Ye K."/>
            <person name="Wang L."/>
        </authorList>
    </citation>
    <scope>NUCLEOTIDE SEQUENCE [LARGE SCALE GENOMIC DNA]</scope>
    <source>
        <strain evidence="3">W13939</strain>
    </source>
</reference>
<dbReference type="Proteomes" id="UP000509510">
    <property type="component" value="Chromosome III"/>
</dbReference>
<organism evidence="2 3">
    <name type="scientific">Talaromyces rugulosus</name>
    <name type="common">Penicillium rugulosum</name>
    <dbReference type="NCBI Taxonomy" id="121627"/>
    <lineage>
        <taxon>Eukaryota</taxon>
        <taxon>Fungi</taxon>
        <taxon>Dikarya</taxon>
        <taxon>Ascomycota</taxon>
        <taxon>Pezizomycotina</taxon>
        <taxon>Eurotiomycetes</taxon>
        <taxon>Eurotiomycetidae</taxon>
        <taxon>Eurotiales</taxon>
        <taxon>Trichocomaceae</taxon>
        <taxon>Talaromyces</taxon>
        <taxon>Talaromyces sect. Islandici</taxon>
    </lineage>
</organism>
<protein>
    <submittedName>
        <fullName evidence="2">Uncharacterized protein</fullName>
    </submittedName>
</protein>
<proteinExistence type="predicted"/>
<dbReference type="AlphaFoldDB" id="A0A7H8QYP9"/>
<evidence type="ECO:0000313" key="2">
    <source>
        <dbReference type="EMBL" id="QKX58585.1"/>
    </source>
</evidence>
<accession>A0A7H8QYP9</accession>
<gene>
    <name evidence="2" type="ORF">TRUGW13939_05710</name>
</gene>